<dbReference type="PANTHER" id="PTHR30437:SF5">
    <property type="entry name" value="REGULATOR OF NUCLEOSIDE DIPHOSPHATE KINASE"/>
    <property type="match status" value="1"/>
</dbReference>
<dbReference type="GO" id="GO:0016301">
    <property type="term" value="F:kinase activity"/>
    <property type="evidence" value="ECO:0007669"/>
    <property type="project" value="UniProtKB-KW"/>
</dbReference>
<dbReference type="Proteomes" id="UP000295106">
    <property type="component" value="Unassembled WGS sequence"/>
</dbReference>
<dbReference type="InterPro" id="IPR018151">
    <property type="entry name" value="TF_GreA/GreB_CS"/>
</dbReference>
<sequence length="139" mass="15215">MNTPAPERQLGWLDHVRLFNLLNVPRAGQQLPEALAEQARDLLDLAEVVDPQTIPADLVTMRSRVRLERGGGQQELTLAYPADEPDATERISVFSPLGMALLGARVGEQIAWRGPVGKQYSARVAGLVYQPEAAGDFSR</sequence>
<dbReference type="Gene3D" id="3.10.50.30">
    <property type="entry name" value="Transcription elongation factor, GreA/GreB, C-terminal domain"/>
    <property type="match status" value="1"/>
</dbReference>
<reference evidence="2 3" key="1">
    <citation type="submission" date="2019-03" db="EMBL/GenBank/DDBJ databases">
        <title>Genomic Encyclopedia of Type Strains, Phase IV (KMG-IV): sequencing the most valuable type-strain genomes for metagenomic binning, comparative biology and taxonomic classification.</title>
        <authorList>
            <person name="Goeker M."/>
        </authorList>
    </citation>
    <scope>NUCLEOTIDE SEQUENCE [LARGE SCALE GENOMIC DNA]</scope>
    <source>
        <strain evidence="2 3">DSM 1709</strain>
    </source>
</reference>
<dbReference type="GO" id="GO:0003677">
    <property type="term" value="F:DNA binding"/>
    <property type="evidence" value="ECO:0007669"/>
    <property type="project" value="InterPro"/>
</dbReference>
<dbReference type="EMBL" id="SLXD01000015">
    <property type="protein sequence ID" value="TCO99235.1"/>
    <property type="molecule type" value="Genomic_DNA"/>
</dbReference>
<evidence type="ECO:0000313" key="3">
    <source>
        <dbReference type="Proteomes" id="UP000295106"/>
    </source>
</evidence>
<dbReference type="PANTHER" id="PTHR30437">
    <property type="entry name" value="TRANSCRIPTION ELONGATION FACTOR GREA"/>
    <property type="match status" value="1"/>
</dbReference>
<dbReference type="GO" id="GO:0032784">
    <property type="term" value="P:regulation of DNA-templated transcription elongation"/>
    <property type="evidence" value="ECO:0007669"/>
    <property type="project" value="InterPro"/>
</dbReference>
<dbReference type="GO" id="GO:0070063">
    <property type="term" value="F:RNA polymerase binding"/>
    <property type="evidence" value="ECO:0007669"/>
    <property type="project" value="InterPro"/>
</dbReference>
<proteinExistence type="predicted"/>
<dbReference type="InterPro" id="IPR023459">
    <property type="entry name" value="Tscrpt_elong_fac_GreA/B_fam"/>
</dbReference>
<protein>
    <submittedName>
        <fullName evidence="2">Regulator of nucleoside diphosphate kinase</fullName>
    </submittedName>
</protein>
<organism evidence="2 3">
    <name type="scientific">Rubrivivax gelatinosus</name>
    <name type="common">Rhodocyclus gelatinosus</name>
    <name type="synonym">Rhodopseudomonas gelatinosa</name>
    <dbReference type="NCBI Taxonomy" id="28068"/>
    <lineage>
        <taxon>Bacteria</taxon>
        <taxon>Pseudomonadati</taxon>
        <taxon>Pseudomonadota</taxon>
        <taxon>Betaproteobacteria</taxon>
        <taxon>Burkholderiales</taxon>
        <taxon>Sphaerotilaceae</taxon>
        <taxon>Rubrivivax</taxon>
    </lineage>
</organism>
<evidence type="ECO:0000313" key="2">
    <source>
        <dbReference type="EMBL" id="TCO99235.1"/>
    </source>
</evidence>
<dbReference type="PROSITE" id="PS00830">
    <property type="entry name" value="GREAB_2"/>
    <property type="match status" value="1"/>
</dbReference>
<feature type="domain" description="Transcription elongation factor GreA/GreB C-terminal" evidence="1">
    <location>
        <begin position="55"/>
        <end position="124"/>
    </location>
</feature>
<dbReference type="Pfam" id="PF01272">
    <property type="entry name" value="GreA_GreB"/>
    <property type="match status" value="1"/>
</dbReference>
<accession>A0A4R2M9T4</accession>
<dbReference type="GeneID" id="99685238"/>
<dbReference type="RefSeq" id="WP_132649207.1">
    <property type="nucleotide sequence ID" value="NZ_CP181386.1"/>
</dbReference>
<dbReference type="InterPro" id="IPR001437">
    <property type="entry name" value="Tscrpt_elong_fac_GreA/B_C"/>
</dbReference>
<keyword evidence="2" id="KW-0418">Kinase</keyword>
<dbReference type="AlphaFoldDB" id="A0A4R2M9T4"/>
<evidence type="ECO:0000259" key="1">
    <source>
        <dbReference type="Pfam" id="PF01272"/>
    </source>
</evidence>
<name>A0A4R2M9T4_RUBGE</name>
<comment type="caution">
    <text evidence="2">The sequence shown here is derived from an EMBL/GenBank/DDBJ whole genome shotgun (WGS) entry which is preliminary data.</text>
</comment>
<gene>
    <name evidence="2" type="ORF">EV684_11527</name>
</gene>
<dbReference type="GO" id="GO:0006354">
    <property type="term" value="P:DNA-templated transcription elongation"/>
    <property type="evidence" value="ECO:0007669"/>
    <property type="project" value="TreeGrafter"/>
</dbReference>
<keyword evidence="2" id="KW-0808">Transferase</keyword>
<dbReference type="OrthoDB" id="192847at2"/>
<dbReference type="SUPFAM" id="SSF54534">
    <property type="entry name" value="FKBP-like"/>
    <property type="match status" value="1"/>
</dbReference>
<dbReference type="InterPro" id="IPR036953">
    <property type="entry name" value="GreA/GreB_C_sf"/>
</dbReference>